<dbReference type="AlphaFoldDB" id="M1USK8"/>
<dbReference type="InterPro" id="IPR017137">
    <property type="entry name" value="Arg-tRNA-P_Trfase_1_euk"/>
</dbReference>
<organism evidence="8 9">
    <name type="scientific">Cyanidioschyzon merolae (strain NIES-3377 / 10D)</name>
    <name type="common">Unicellular red alga</name>
    <dbReference type="NCBI Taxonomy" id="280699"/>
    <lineage>
        <taxon>Eukaryota</taxon>
        <taxon>Rhodophyta</taxon>
        <taxon>Bangiophyceae</taxon>
        <taxon>Cyanidiales</taxon>
        <taxon>Cyanidiaceae</taxon>
        <taxon>Cyanidioschyzon</taxon>
    </lineage>
</organism>
<comment type="catalytic activity">
    <reaction evidence="5">
        <text>an N-terminal L-alpha-aminoacyl-[protein] + L-arginyl-tRNA(Arg) = an N-terminal L-arginyl-L-aminoacyl-[protein] + tRNA(Arg) + H(+)</text>
        <dbReference type="Rhea" id="RHEA:10208"/>
        <dbReference type="Rhea" id="RHEA-COMP:9658"/>
        <dbReference type="Rhea" id="RHEA-COMP:9673"/>
        <dbReference type="Rhea" id="RHEA-COMP:10636"/>
        <dbReference type="Rhea" id="RHEA-COMP:10638"/>
        <dbReference type="ChEBI" id="CHEBI:15378"/>
        <dbReference type="ChEBI" id="CHEBI:78442"/>
        <dbReference type="ChEBI" id="CHEBI:78513"/>
        <dbReference type="ChEBI" id="CHEBI:78597"/>
        <dbReference type="ChEBI" id="CHEBI:83562"/>
        <dbReference type="EC" id="2.3.2.8"/>
    </reaction>
</comment>
<sequence length="548" mass="62588">MSSVLEDFGNVLDSSRCGYCGDNEQCTDNTEGERCGSLAAHTERRRRRLRGALWAHRLRLEDYRVLMDHGWRRSGCFLYYPDNDHGCCPQYAVRVPLWDFELTRSQRRVLRRWQNFVSVQGDLAERCFIFYGLTISSNLESAKPLPSAKLNKTELQPVAPKPVDDRLEQLRIHLEPSLQRVPVKRRQVSGGAHFTTAIAWKLAYEHRTFVTQEAEQLAARLWDRGAAQLGITRMEVSNGHVNLYDSLTQSATETECRSSRNPCARAELPDKPIRSKPVLRMELLPAAYREDAFHLYCKYQRRVHGDTDEELKPDRYSRFLVEHPFHDDGKGRRLGVSHLHFYIDDVLVIVSVLDMLPGYLSSKYCFYDPDLPSRLSPGIFAALCEIQLAWTHLGASHYYLGYYIHSCSKMRYKVSFRKAQLLCGHCFRWQPFANVARDALDRDEHCVGFCNRSRAATATDDANGAPGVGVRGVEERHSRAADARLEKVLVWLLDASGCSAALAPQPLSSVETVELRERIRAALQRLAAMVPPSFLERIIYLPPRQVFS</sequence>
<dbReference type="PANTHER" id="PTHR21367">
    <property type="entry name" value="ARGININE-TRNA-PROTEIN TRANSFERASE 1"/>
    <property type="match status" value="1"/>
</dbReference>
<keyword evidence="9" id="KW-1185">Reference proteome</keyword>
<keyword evidence="2 5" id="KW-0808">Transferase</keyword>
<proteinExistence type="inferred from homology"/>
<reference evidence="8 9" key="1">
    <citation type="journal article" date="2004" name="Nature">
        <title>Genome sequence of the ultrasmall unicellular red alga Cyanidioschyzon merolae 10D.</title>
        <authorList>
            <person name="Matsuzaki M."/>
            <person name="Misumi O."/>
            <person name="Shin-i T."/>
            <person name="Maruyama S."/>
            <person name="Takahara M."/>
            <person name="Miyagishima S."/>
            <person name="Mori T."/>
            <person name="Nishida K."/>
            <person name="Yagisawa F."/>
            <person name="Nishida K."/>
            <person name="Yoshida Y."/>
            <person name="Nishimura Y."/>
            <person name="Nakao S."/>
            <person name="Kobayashi T."/>
            <person name="Momoyama Y."/>
            <person name="Higashiyama T."/>
            <person name="Minoda A."/>
            <person name="Sano M."/>
            <person name="Nomoto H."/>
            <person name="Oishi K."/>
            <person name="Hayashi H."/>
            <person name="Ohta F."/>
            <person name="Nishizaka S."/>
            <person name="Haga S."/>
            <person name="Miura S."/>
            <person name="Morishita T."/>
            <person name="Kabeya Y."/>
            <person name="Terasawa K."/>
            <person name="Suzuki Y."/>
            <person name="Ishii Y."/>
            <person name="Asakawa S."/>
            <person name="Takano H."/>
            <person name="Ohta N."/>
            <person name="Kuroiwa H."/>
            <person name="Tanaka K."/>
            <person name="Shimizu N."/>
            <person name="Sugano S."/>
            <person name="Sato N."/>
            <person name="Nozaki H."/>
            <person name="Ogasawara N."/>
            <person name="Kohara Y."/>
            <person name="Kuroiwa T."/>
        </authorList>
    </citation>
    <scope>NUCLEOTIDE SEQUENCE [LARGE SCALE GENOMIC DNA]</scope>
    <source>
        <strain evidence="8 9">10D</strain>
    </source>
</reference>
<evidence type="ECO:0000256" key="2">
    <source>
        <dbReference type="ARBA" id="ARBA00022679"/>
    </source>
</evidence>
<evidence type="ECO:0000313" key="9">
    <source>
        <dbReference type="Proteomes" id="UP000007014"/>
    </source>
</evidence>
<dbReference type="OMA" id="SDRMVYS"/>
<dbReference type="Gramene" id="CML065CT">
    <property type="protein sequence ID" value="CML065CT"/>
    <property type="gene ID" value="CML065C"/>
</dbReference>
<feature type="domain" description="N-end aminoacyl transferase N-terminal" evidence="6">
    <location>
        <begin position="15"/>
        <end position="108"/>
    </location>
</feature>
<dbReference type="InterPro" id="IPR030700">
    <property type="entry name" value="N-end_Aminoacyl_Trfase"/>
</dbReference>
<dbReference type="GO" id="GO:0004057">
    <property type="term" value="F:arginyl-tRNA--protein transferase activity"/>
    <property type="evidence" value="ECO:0007669"/>
    <property type="project" value="UniProtKB-EC"/>
</dbReference>
<evidence type="ECO:0000256" key="1">
    <source>
        <dbReference type="ARBA" id="ARBA00009991"/>
    </source>
</evidence>
<dbReference type="EMBL" id="AP006494">
    <property type="protein sequence ID" value="BAM80686.1"/>
    <property type="molecule type" value="Genomic_DNA"/>
</dbReference>
<dbReference type="InterPro" id="IPR007471">
    <property type="entry name" value="N-end_Aminoacyl_Trfase_N"/>
</dbReference>
<comment type="similarity">
    <text evidence="1 5">Belongs to the R-transferase family.</text>
</comment>
<dbReference type="Pfam" id="PF04376">
    <property type="entry name" value="ATE_N"/>
    <property type="match status" value="1"/>
</dbReference>
<reference evidence="8 9" key="2">
    <citation type="journal article" date="2007" name="BMC Biol.">
        <title>A 100%-complete sequence reveals unusually simple genomic features in the hot-spring red alga Cyanidioschyzon merolae.</title>
        <authorList>
            <person name="Nozaki H."/>
            <person name="Takano H."/>
            <person name="Misumi O."/>
            <person name="Terasawa K."/>
            <person name="Matsuzaki M."/>
            <person name="Maruyama S."/>
            <person name="Nishida K."/>
            <person name="Yagisawa F."/>
            <person name="Yoshida Y."/>
            <person name="Fujiwara T."/>
            <person name="Takio S."/>
            <person name="Tamura K."/>
            <person name="Chung S.J."/>
            <person name="Nakamura S."/>
            <person name="Kuroiwa H."/>
            <person name="Tanaka K."/>
            <person name="Sato N."/>
            <person name="Kuroiwa T."/>
        </authorList>
    </citation>
    <scope>NUCLEOTIDE SEQUENCE [LARGE SCALE GENOMIC DNA]</scope>
    <source>
        <strain evidence="8 9">10D</strain>
    </source>
</reference>
<comment type="function">
    <text evidence="5">Involved in the post-translational conjugation of arginine to the N-terminal aspartate or glutamate of a protein. This arginylation is required for degradation of the protein via the ubiquitin pathway.</text>
</comment>
<evidence type="ECO:0000259" key="7">
    <source>
        <dbReference type="Pfam" id="PF04377"/>
    </source>
</evidence>
<dbReference type="Pfam" id="PF04377">
    <property type="entry name" value="ATE_C"/>
    <property type="match status" value="1"/>
</dbReference>
<keyword evidence="4 5" id="KW-0012">Acyltransferase</keyword>
<evidence type="ECO:0000256" key="3">
    <source>
        <dbReference type="ARBA" id="ARBA00022786"/>
    </source>
</evidence>
<dbReference type="InterPro" id="IPR007472">
    <property type="entry name" value="N-end_Aminoacyl_Trfase_C"/>
</dbReference>
<name>M1USK8_CYAM1</name>
<dbReference type="HOGENOM" id="CLU_020349_1_0_1"/>
<dbReference type="GeneID" id="16994842"/>
<dbReference type="PIRSF" id="PIRSF037207">
    <property type="entry name" value="ATE1_euk"/>
    <property type="match status" value="1"/>
</dbReference>
<accession>M1USK8</accession>
<feature type="domain" description="N-end rule aminoacyl transferase C-terminal" evidence="7">
    <location>
        <begin position="292"/>
        <end position="423"/>
    </location>
</feature>
<evidence type="ECO:0000256" key="4">
    <source>
        <dbReference type="ARBA" id="ARBA00023315"/>
    </source>
</evidence>
<evidence type="ECO:0000313" key="8">
    <source>
        <dbReference type="EMBL" id="BAM80686.1"/>
    </source>
</evidence>
<keyword evidence="3 5" id="KW-0833">Ubl conjugation pathway</keyword>
<dbReference type="EC" id="2.3.2.8" evidence="5"/>
<dbReference type="eggNOG" id="KOG1193">
    <property type="taxonomic scope" value="Eukaryota"/>
</dbReference>
<gene>
    <name evidence="8" type="ORF">CYME_CML065C</name>
</gene>
<dbReference type="KEGG" id="cme:CYME_CML065C"/>
<dbReference type="GO" id="GO:0005737">
    <property type="term" value="C:cytoplasm"/>
    <property type="evidence" value="ECO:0007669"/>
    <property type="project" value="TreeGrafter"/>
</dbReference>
<evidence type="ECO:0000256" key="5">
    <source>
        <dbReference type="PIRNR" id="PIRNR037207"/>
    </source>
</evidence>
<dbReference type="PANTHER" id="PTHR21367:SF1">
    <property type="entry name" value="ARGINYL-TRNA--PROTEIN TRANSFERASE 1"/>
    <property type="match status" value="1"/>
</dbReference>
<dbReference type="RefSeq" id="XP_005536722.1">
    <property type="nucleotide sequence ID" value="XM_005536665.1"/>
</dbReference>
<dbReference type="OrthoDB" id="74183at2759"/>
<evidence type="ECO:0000259" key="6">
    <source>
        <dbReference type="Pfam" id="PF04376"/>
    </source>
</evidence>
<dbReference type="Proteomes" id="UP000007014">
    <property type="component" value="Chromosome 12"/>
</dbReference>
<protein>
    <recommendedName>
        <fullName evidence="5">Arginyl-tRNA--protein transferase 1</fullName>
        <shortName evidence="5">Arginyltransferase 1</shortName>
        <shortName evidence="5">R-transferase 1</shortName>
        <ecNumber evidence="5">2.3.2.8</ecNumber>
    </recommendedName>
    <alternativeName>
        <fullName evidence="5">Arginine-tRNA--protein transferase 1</fullName>
    </alternativeName>
</protein>